<dbReference type="EMBL" id="BQNB010016372">
    <property type="protein sequence ID" value="GJT51024.1"/>
    <property type="molecule type" value="Genomic_DNA"/>
</dbReference>
<evidence type="ECO:0000256" key="1">
    <source>
        <dbReference type="SAM" id="MobiDB-lite"/>
    </source>
</evidence>
<dbReference type="PANTHER" id="PTHR33223">
    <property type="entry name" value="CCHC-TYPE DOMAIN-CONTAINING PROTEIN"/>
    <property type="match status" value="1"/>
</dbReference>
<comment type="caution">
    <text evidence="2">The sequence shown here is derived from an EMBL/GenBank/DDBJ whole genome shotgun (WGS) entry which is preliminary data.</text>
</comment>
<sequence>MGDENPIRTLRDYSKPGHKGYRNTLELLVGNNVVPLGSDTIRLVQNGCSFHGLQSEDLNQYLKDFLKLVHSVDLDVANRERTRLHLFQFSIREQASNWLERLSAGSISTWEDLTNRESFSKAWTRFKDLLQKVLHHGIDLWHQVQIFYDYVNPSTRRTIDQLTGGKLRDRNAKESRALLEDLALYENENEAGGKCFTFKPKQINLGDTYNPSWKNHPNLRWKQPQNPHNNFSNPPNRFQPNGLFLNRSFNNNPQNFKNQSNIEGLVSNFMASQDARLSKFEADFKQQQGEMTNKIDTVLKAITDLITRALPSDTVKNLKLNVNSTSPILSARSYLMEDPQCSTRTFSSINTIIICPKQPNKSRDDKSEEEGRKEEGNPENINTTPTSLPDPSISLITEKVHKLNSFLESSDLVPRSLDTKFVCTKDDGDIMFIEIIRKYDDSHEEGPEDERNTTIE</sequence>
<feature type="region of interest" description="Disordered" evidence="1">
    <location>
        <begin position="357"/>
        <end position="392"/>
    </location>
</feature>
<proteinExistence type="predicted"/>
<gene>
    <name evidence="2" type="ORF">Tco_0977181</name>
</gene>
<evidence type="ECO:0008006" key="4">
    <source>
        <dbReference type="Google" id="ProtNLM"/>
    </source>
</evidence>
<dbReference type="Proteomes" id="UP001151760">
    <property type="component" value="Unassembled WGS sequence"/>
</dbReference>
<evidence type="ECO:0000313" key="3">
    <source>
        <dbReference type="Proteomes" id="UP001151760"/>
    </source>
</evidence>
<accession>A0ABQ5EJE7</accession>
<evidence type="ECO:0000313" key="2">
    <source>
        <dbReference type="EMBL" id="GJT51024.1"/>
    </source>
</evidence>
<dbReference type="PANTHER" id="PTHR33223:SF11">
    <property type="entry name" value="ELEMENT PROTEIN, PUTATIVE-RELATED"/>
    <property type="match status" value="1"/>
</dbReference>
<protein>
    <recommendedName>
        <fullName evidence="4">Retrotransposon gag domain-containing protein</fullName>
    </recommendedName>
</protein>
<reference evidence="2" key="1">
    <citation type="journal article" date="2022" name="Int. J. Mol. Sci.">
        <title>Draft Genome of Tanacetum Coccineum: Genomic Comparison of Closely Related Tanacetum-Family Plants.</title>
        <authorList>
            <person name="Yamashiro T."/>
            <person name="Shiraishi A."/>
            <person name="Nakayama K."/>
            <person name="Satake H."/>
        </authorList>
    </citation>
    <scope>NUCLEOTIDE SEQUENCE</scope>
</reference>
<reference evidence="2" key="2">
    <citation type="submission" date="2022-01" db="EMBL/GenBank/DDBJ databases">
        <authorList>
            <person name="Yamashiro T."/>
            <person name="Shiraishi A."/>
            <person name="Satake H."/>
            <person name="Nakayama K."/>
        </authorList>
    </citation>
    <scope>NUCLEOTIDE SEQUENCE</scope>
</reference>
<feature type="compositionally biased region" description="Basic and acidic residues" evidence="1">
    <location>
        <begin position="361"/>
        <end position="376"/>
    </location>
</feature>
<name>A0ABQ5EJE7_9ASTR</name>
<keyword evidence="3" id="KW-1185">Reference proteome</keyword>
<organism evidence="2 3">
    <name type="scientific">Tanacetum coccineum</name>
    <dbReference type="NCBI Taxonomy" id="301880"/>
    <lineage>
        <taxon>Eukaryota</taxon>
        <taxon>Viridiplantae</taxon>
        <taxon>Streptophyta</taxon>
        <taxon>Embryophyta</taxon>
        <taxon>Tracheophyta</taxon>
        <taxon>Spermatophyta</taxon>
        <taxon>Magnoliopsida</taxon>
        <taxon>eudicotyledons</taxon>
        <taxon>Gunneridae</taxon>
        <taxon>Pentapetalae</taxon>
        <taxon>asterids</taxon>
        <taxon>campanulids</taxon>
        <taxon>Asterales</taxon>
        <taxon>Asteraceae</taxon>
        <taxon>Asteroideae</taxon>
        <taxon>Anthemideae</taxon>
        <taxon>Anthemidinae</taxon>
        <taxon>Tanacetum</taxon>
    </lineage>
</organism>